<keyword evidence="1" id="KW-0001">2Fe-2S</keyword>
<dbReference type="InterPro" id="IPR036922">
    <property type="entry name" value="Rieske_2Fe-2S_sf"/>
</dbReference>
<accession>A0A382K156</accession>
<dbReference type="GO" id="GO:0051537">
    <property type="term" value="F:2 iron, 2 sulfur cluster binding"/>
    <property type="evidence" value="ECO:0007669"/>
    <property type="project" value="UniProtKB-KW"/>
</dbReference>
<keyword evidence="2" id="KW-0479">Metal-binding</keyword>
<dbReference type="PROSITE" id="PS00570">
    <property type="entry name" value="RING_HYDROXYL_ALPHA"/>
    <property type="match status" value="1"/>
</dbReference>
<dbReference type="PANTHER" id="PTHR21266:SF59">
    <property type="entry name" value="BLR4922 PROTEIN"/>
    <property type="match status" value="1"/>
</dbReference>
<dbReference type="InterPro" id="IPR050584">
    <property type="entry name" value="Cholesterol_7-desaturase"/>
</dbReference>
<evidence type="ECO:0000259" key="6">
    <source>
        <dbReference type="PROSITE" id="PS51296"/>
    </source>
</evidence>
<evidence type="ECO:0000256" key="3">
    <source>
        <dbReference type="ARBA" id="ARBA00023002"/>
    </source>
</evidence>
<evidence type="ECO:0000256" key="5">
    <source>
        <dbReference type="ARBA" id="ARBA00023014"/>
    </source>
</evidence>
<protein>
    <recommendedName>
        <fullName evidence="6">Rieske domain-containing protein</fullName>
    </recommendedName>
</protein>
<evidence type="ECO:0000256" key="4">
    <source>
        <dbReference type="ARBA" id="ARBA00023004"/>
    </source>
</evidence>
<feature type="domain" description="Rieske" evidence="6">
    <location>
        <begin position="26"/>
        <end position="134"/>
    </location>
</feature>
<keyword evidence="5" id="KW-0411">Iron-sulfur</keyword>
<organism evidence="7">
    <name type="scientific">marine metagenome</name>
    <dbReference type="NCBI Taxonomy" id="408172"/>
    <lineage>
        <taxon>unclassified sequences</taxon>
        <taxon>metagenomes</taxon>
        <taxon>ecological metagenomes</taxon>
    </lineage>
</organism>
<keyword evidence="4" id="KW-0408">Iron</keyword>
<dbReference type="Pfam" id="PF00355">
    <property type="entry name" value="Rieske"/>
    <property type="match status" value="1"/>
</dbReference>
<dbReference type="EMBL" id="UINC01077575">
    <property type="protein sequence ID" value="SVC17819.1"/>
    <property type="molecule type" value="Genomic_DNA"/>
</dbReference>
<dbReference type="GO" id="GO:0016491">
    <property type="term" value="F:oxidoreductase activity"/>
    <property type="evidence" value="ECO:0007669"/>
    <property type="project" value="UniProtKB-KW"/>
</dbReference>
<dbReference type="InterPro" id="IPR017941">
    <property type="entry name" value="Rieske_2Fe-2S"/>
</dbReference>
<dbReference type="AlphaFoldDB" id="A0A382K156"/>
<dbReference type="PROSITE" id="PS51296">
    <property type="entry name" value="RIESKE"/>
    <property type="match status" value="1"/>
</dbReference>
<keyword evidence="3" id="KW-0560">Oxidoreductase</keyword>
<dbReference type="CDD" id="cd03479">
    <property type="entry name" value="Rieske_RO_Alpha_PhDO_like"/>
    <property type="match status" value="1"/>
</dbReference>
<sequence>LTSEENRTLTETGPGTAMGEVFRAYWQPVLLARELEVDGAPIRLKLLGEDFVAFRDTSGRVGIVEPRCSHRGASLFFGRNEACGLRCAYHGWKFNVDGQCVDLPTSEAETAERQKPEAAIRALKVTEYGDIIWAFLGDGEAPPLPKLEFAELPASQRFVSKKFQQCNWAQAVEGGLDTAHFSYLHAGISEGQKTSLLGRMDINEPPPIARFRWLV</sequence>
<dbReference type="SUPFAM" id="SSF55961">
    <property type="entry name" value="Bet v1-like"/>
    <property type="match status" value="1"/>
</dbReference>
<reference evidence="7" key="1">
    <citation type="submission" date="2018-05" db="EMBL/GenBank/DDBJ databases">
        <authorList>
            <person name="Lanie J.A."/>
            <person name="Ng W.-L."/>
            <person name="Kazmierczak K.M."/>
            <person name="Andrzejewski T.M."/>
            <person name="Davidsen T.M."/>
            <person name="Wayne K.J."/>
            <person name="Tettelin H."/>
            <person name="Glass J.I."/>
            <person name="Rusch D."/>
            <person name="Podicherti R."/>
            <person name="Tsui H.-C.T."/>
            <person name="Winkler M.E."/>
        </authorList>
    </citation>
    <scope>NUCLEOTIDE SEQUENCE</scope>
</reference>
<evidence type="ECO:0000256" key="2">
    <source>
        <dbReference type="ARBA" id="ARBA00022723"/>
    </source>
</evidence>
<dbReference type="Gene3D" id="2.102.10.10">
    <property type="entry name" value="Rieske [2Fe-2S] iron-sulphur domain"/>
    <property type="match status" value="1"/>
</dbReference>
<dbReference type="InterPro" id="IPR015881">
    <property type="entry name" value="ARHD_Rieske_2Fe_2S"/>
</dbReference>
<gene>
    <name evidence="7" type="ORF">METZ01_LOCUS270673</name>
</gene>
<name>A0A382K156_9ZZZZ</name>
<evidence type="ECO:0000313" key="7">
    <source>
        <dbReference type="EMBL" id="SVC17819.1"/>
    </source>
</evidence>
<evidence type="ECO:0000256" key="1">
    <source>
        <dbReference type="ARBA" id="ARBA00022714"/>
    </source>
</evidence>
<feature type="non-terminal residue" evidence="7">
    <location>
        <position position="215"/>
    </location>
</feature>
<dbReference type="GO" id="GO:0005506">
    <property type="term" value="F:iron ion binding"/>
    <property type="evidence" value="ECO:0007669"/>
    <property type="project" value="InterPro"/>
</dbReference>
<proteinExistence type="predicted"/>
<dbReference type="SUPFAM" id="SSF50022">
    <property type="entry name" value="ISP domain"/>
    <property type="match status" value="1"/>
</dbReference>
<dbReference type="PANTHER" id="PTHR21266">
    <property type="entry name" value="IRON-SULFUR DOMAIN CONTAINING PROTEIN"/>
    <property type="match status" value="1"/>
</dbReference>
<feature type="non-terminal residue" evidence="7">
    <location>
        <position position="1"/>
    </location>
</feature>